<protein>
    <submittedName>
        <fullName evidence="1">Uncharacterized protein</fullName>
    </submittedName>
</protein>
<reference evidence="1" key="1">
    <citation type="journal article" date="2021" name="bioRxiv">
        <title>Whole Genome Assembly and Annotation of Northern Wild Rice, Zizania palustris L., Supports a Whole Genome Duplication in the Zizania Genus.</title>
        <authorList>
            <person name="Haas M."/>
            <person name="Kono T."/>
            <person name="Macchietto M."/>
            <person name="Millas R."/>
            <person name="McGilp L."/>
            <person name="Shao M."/>
            <person name="Duquette J."/>
            <person name="Hirsch C.N."/>
            <person name="Kimball J."/>
        </authorList>
    </citation>
    <scope>NUCLEOTIDE SEQUENCE</scope>
    <source>
        <tissue evidence="1">Fresh leaf tissue</tissue>
    </source>
</reference>
<evidence type="ECO:0000313" key="1">
    <source>
        <dbReference type="EMBL" id="KAG8099225.1"/>
    </source>
</evidence>
<dbReference type="PANTHER" id="PTHR33115">
    <property type="entry name" value="ARM REPEAT SUPERFAMILY PROTEIN"/>
    <property type="match status" value="1"/>
</dbReference>
<dbReference type="AlphaFoldDB" id="A0A8J5X0T8"/>
<reference evidence="1" key="2">
    <citation type="submission" date="2021-02" db="EMBL/GenBank/DDBJ databases">
        <authorList>
            <person name="Kimball J.A."/>
            <person name="Haas M.W."/>
            <person name="Macchietto M."/>
            <person name="Kono T."/>
            <person name="Duquette J."/>
            <person name="Shao M."/>
        </authorList>
    </citation>
    <scope>NUCLEOTIDE SEQUENCE</scope>
    <source>
        <tissue evidence="1">Fresh leaf tissue</tissue>
    </source>
</reference>
<organism evidence="1 2">
    <name type="scientific">Zizania palustris</name>
    <name type="common">Northern wild rice</name>
    <dbReference type="NCBI Taxonomy" id="103762"/>
    <lineage>
        <taxon>Eukaryota</taxon>
        <taxon>Viridiplantae</taxon>
        <taxon>Streptophyta</taxon>
        <taxon>Embryophyta</taxon>
        <taxon>Tracheophyta</taxon>
        <taxon>Spermatophyta</taxon>
        <taxon>Magnoliopsida</taxon>
        <taxon>Liliopsida</taxon>
        <taxon>Poales</taxon>
        <taxon>Poaceae</taxon>
        <taxon>BOP clade</taxon>
        <taxon>Oryzoideae</taxon>
        <taxon>Oryzeae</taxon>
        <taxon>Zizaniinae</taxon>
        <taxon>Zizania</taxon>
    </lineage>
</organism>
<dbReference type="PANTHER" id="PTHR33115:SF57">
    <property type="entry name" value="OS07G0653900 PROTEIN"/>
    <property type="match status" value="1"/>
</dbReference>
<proteinExistence type="predicted"/>
<keyword evidence="2" id="KW-1185">Reference proteome</keyword>
<evidence type="ECO:0000313" key="2">
    <source>
        <dbReference type="Proteomes" id="UP000729402"/>
    </source>
</evidence>
<dbReference type="OrthoDB" id="683358at2759"/>
<comment type="caution">
    <text evidence="1">The sequence shown here is derived from an EMBL/GenBank/DDBJ whole genome shotgun (WGS) entry which is preliminary data.</text>
</comment>
<name>A0A8J5X0T8_ZIZPA</name>
<dbReference type="EMBL" id="JAAALK010000079">
    <property type="protein sequence ID" value="KAG8099225.1"/>
    <property type="molecule type" value="Genomic_DNA"/>
</dbReference>
<accession>A0A8J5X0T8</accession>
<gene>
    <name evidence="1" type="ORF">GUJ93_ZPchr0013g34660</name>
</gene>
<dbReference type="Proteomes" id="UP000729402">
    <property type="component" value="Unassembled WGS sequence"/>
</dbReference>
<sequence>MPARPVTTTTAAAAAAAAAAAGAGGAARRRRWCTRAGGGAQAAAPAAAEKQLKRFVRVVAFVERGGNGLGTLVFTWATVVLLGGFSVMLTAREFWCATLLVILEGARSPPPLSYILPA</sequence>